<keyword evidence="2" id="KW-1185">Reference proteome</keyword>
<dbReference type="Proteomes" id="UP000287166">
    <property type="component" value="Unassembled WGS sequence"/>
</dbReference>
<dbReference type="InParanoid" id="A0A401H361"/>
<reference evidence="1 2" key="1">
    <citation type="journal article" date="2018" name="Sci. Rep.">
        <title>Genome sequence of the cauliflower mushroom Sparassis crispa (Hanabiratake) and its association with beneficial usage.</title>
        <authorList>
            <person name="Kiyama R."/>
            <person name="Furutani Y."/>
            <person name="Kawaguchi K."/>
            <person name="Nakanishi T."/>
        </authorList>
    </citation>
    <scope>NUCLEOTIDE SEQUENCE [LARGE SCALE GENOMIC DNA]</scope>
</reference>
<dbReference type="RefSeq" id="XP_027619713.1">
    <property type="nucleotide sequence ID" value="XM_027763912.1"/>
</dbReference>
<dbReference type="EMBL" id="BFAD01000014">
    <property type="protein sequence ID" value="GBE88800.1"/>
    <property type="molecule type" value="Genomic_DNA"/>
</dbReference>
<sequence>MLSSQATYPTSTNVVESPKLVAAFTALLQEQAQGELESRYADCVRLIETANSLSSRNLHEDPRSSYFKAIATLLGDSFTVPLTYSRDGGVISEVYTNLGMDERVQLMVCCNGIARCMAKL</sequence>
<dbReference type="GeneID" id="38785717"/>
<name>A0A401H361_9APHY</name>
<accession>A0A401H361</accession>
<evidence type="ECO:0000313" key="1">
    <source>
        <dbReference type="EMBL" id="GBE88800.1"/>
    </source>
</evidence>
<dbReference type="AlphaFoldDB" id="A0A401H361"/>
<comment type="caution">
    <text evidence="1">The sequence shown here is derived from an EMBL/GenBank/DDBJ whole genome shotgun (WGS) entry which is preliminary data.</text>
</comment>
<protein>
    <submittedName>
        <fullName evidence="1">Uncharacterized protein</fullName>
    </submittedName>
</protein>
<proteinExistence type="predicted"/>
<gene>
    <name evidence="1" type="ORF">SCP_1402050</name>
</gene>
<organism evidence="1 2">
    <name type="scientific">Sparassis crispa</name>
    <dbReference type="NCBI Taxonomy" id="139825"/>
    <lineage>
        <taxon>Eukaryota</taxon>
        <taxon>Fungi</taxon>
        <taxon>Dikarya</taxon>
        <taxon>Basidiomycota</taxon>
        <taxon>Agaricomycotina</taxon>
        <taxon>Agaricomycetes</taxon>
        <taxon>Polyporales</taxon>
        <taxon>Sparassidaceae</taxon>
        <taxon>Sparassis</taxon>
    </lineage>
</organism>
<evidence type="ECO:0000313" key="2">
    <source>
        <dbReference type="Proteomes" id="UP000287166"/>
    </source>
</evidence>